<evidence type="ECO:0000256" key="5">
    <source>
        <dbReference type="ARBA" id="ARBA00022989"/>
    </source>
</evidence>
<feature type="transmembrane region" description="Helical" evidence="7">
    <location>
        <begin position="238"/>
        <end position="260"/>
    </location>
</feature>
<dbReference type="Pfam" id="PF12911">
    <property type="entry name" value="OppC_N"/>
    <property type="match status" value="1"/>
</dbReference>
<evidence type="ECO:0000256" key="4">
    <source>
        <dbReference type="ARBA" id="ARBA00022692"/>
    </source>
</evidence>
<dbReference type="InterPro" id="IPR000515">
    <property type="entry name" value="MetI-like"/>
</dbReference>
<dbReference type="PROSITE" id="PS50928">
    <property type="entry name" value="ABC_TM1"/>
    <property type="match status" value="1"/>
</dbReference>
<evidence type="ECO:0000256" key="6">
    <source>
        <dbReference type="ARBA" id="ARBA00023136"/>
    </source>
</evidence>
<evidence type="ECO:0000256" key="3">
    <source>
        <dbReference type="ARBA" id="ARBA00022475"/>
    </source>
</evidence>
<dbReference type="RefSeq" id="WP_160547767.1">
    <property type="nucleotide sequence ID" value="NZ_JBHLUU010000027.1"/>
</dbReference>
<protein>
    <submittedName>
        <fullName evidence="9">ABC transporter permease</fullName>
    </submittedName>
</protein>
<dbReference type="SUPFAM" id="SSF161098">
    <property type="entry name" value="MetI-like"/>
    <property type="match status" value="1"/>
</dbReference>
<accession>A0ABV6KU44</accession>
<dbReference type="PANTHER" id="PTHR43386:SF25">
    <property type="entry name" value="PEPTIDE ABC TRANSPORTER PERMEASE PROTEIN"/>
    <property type="match status" value="1"/>
</dbReference>
<comment type="similarity">
    <text evidence="7">Belongs to the binding-protein-dependent transport system permease family.</text>
</comment>
<reference evidence="9 10" key="1">
    <citation type="submission" date="2024-09" db="EMBL/GenBank/DDBJ databases">
        <authorList>
            <person name="Sun Q."/>
            <person name="Mori K."/>
        </authorList>
    </citation>
    <scope>NUCLEOTIDE SEQUENCE [LARGE SCALE GENOMIC DNA]</scope>
    <source>
        <strain evidence="9 10">CGMCC 1.9126</strain>
    </source>
</reference>
<dbReference type="CDD" id="cd06261">
    <property type="entry name" value="TM_PBP2"/>
    <property type="match status" value="1"/>
</dbReference>
<keyword evidence="6 7" id="KW-0472">Membrane</keyword>
<proteinExistence type="inferred from homology"/>
<dbReference type="Proteomes" id="UP001589738">
    <property type="component" value="Unassembled WGS sequence"/>
</dbReference>
<organism evidence="9 10">
    <name type="scientific">Robertmurraya beringensis</name>
    <dbReference type="NCBI Taxonomy" id="641660"/>
    <lineage>
        <taxon>Bacteria</taxon>
        <taxon>Bacillati</taxon>
        <taxon>Bacillota</taxon>
        <taxon>Bacilli</taxon>
        <taxon>Bacillales</taxon>
        <taxon>Bacillaceae</taxon>
        <taxon>Robertmurraya</taxon>
    </lineage>
</organism>
<feature type="transmembrane region" description="Helical" evidence="7">
    <location>
        <begin position="192"/>
        <end position="218"/>
    </location>
</feature>
<evidence type="ECO:0000313" key="9">
    <source>
        <dbReference type="EMBL" id="MFC0475423.1"/>
    </source>
</evidence>
<evidence type="ECO:0000256" key="2">
    <source>
        <dbReference type="ARBA" id="ARBA00022448"/>
    </source>
</evidence>
<evidence type="ECO:0000259" key="8">
    <source>
        <dbReference type="PROSITE" id="PS50928"/>
    </source>
</evidence>
<comment type="caution">
    <text evidence="9">The sequence shown here is derived from an EMBL/GenBank/DDBJ whole genome shotgun (WGS) entry which is preliminary data.</text>
</comment>
<sequence>MARKFLHHKTFIVSFIILLPILIIALIGPWIAPNDPLEIDSTNVLKSGTSGHLLGTDEYGRDILSRLILGIRPTMLVAIGATLIAFFGGVGLGVIAGYARGFTEKMIMRAIDIVLCFPPILLALMVVGFWGSGVKNLILIIGVLYIPRFARITHSATLQVKGLEYVQSELSLGASHFRVITKAILPNIMSPLIIQISLTIAAAILLESGLSFLGLGVVPPEPSWGQMIGDARGYIYNNPMYVIWPSLCLGVTMLAINLMGDSFRDILDPRLKNKQ</sequence>
<evidence type="ECO:0000256" key="7">
    <source>
        <dbReference type="RuleBase" id="RU363032"/>
    </source>
</evidence>
<dbReference type="PANTHER" id="PTHR43386">
    <property type="entry name" value="OLIGOPEPTIDE TRANSPORT SYSTEM PERMEASE PROTEIN APPC"/>
    <property type="match status" value="1"/>
</dbReference>
<comment type="subcellular location">
    <subcellularLocation>
        <location evidence="1 7">Cell membrane</location>
        <topology evidence="1 7">Multi-pass membrane protein</topology>
    </subcellularLocation>
</comment>
<dbReference type="Pfam" id="PF00528">
    <property type="entry name" value="BPD_transp_1"/>
    <property type="match status" value="1"/>
</dbReference>
<feature type="transmembrane region" description="Helical" evidence="7">
    <location>
        <begin position="75"/>
        <end position="98"/>
    </location>
</feature>
<dbReference type="InterPro" id="IPR050366">
    <property type="entry name" value="BP-dependent_transpt_permease"/>
</dbReference>
<feature type="domain" description="ABC transmembrane type-1" evidence="8">
    <location>
        <begin position="71"/>
        <end position="260"/>
    </location>
</feature>
<keyword evidence="5 7" id="KW-1133">Transmembrane helix</keyword>
<keyword evidence="10" id="KW-1185">Reference proteome</keyword>
<feature type="transmembrane region" description="Helical" evidence="7">
    <location>
        <begin position="110"/>
        <end position="130"/>
    </location>
</feature>
<keyword evidence="4 7" id="KW-0812">Transmembrane</keyword>
<evidence type="ECO:0000256" key="1">
    <source>
        <dbReference type="ARBA" id="ARBA00004651"/>
    </source>
</evidence>
<dbReference type="Gene3D" id="1.10.3720.10">
    <property type="entry name" value="MetI-like"/>
    <property type="match status" value="1"/>
</dbReference>
<gene>
    <name evidence="9" type="ORF">ACFFHF_09195</name>
</gene>
<feature type="transmembrane region" description="Helical" evidence="7">
    <location>
        <begin position="12"/>
        <end position="32"/>
    </location>
</feature>
<keyword evidence="2 7" id="KW-0813">Transport</keyword>
<dbReference type="InterPro" id="IPR035906">
    <property type="entry name" value="MetI-like_sf"/>
</dbReference>
<keyword evidence="3" id="KW-1003">Cell membrane</keyword>
<dbReference type="EMBL" id="JBHLUU010000027">
    <property type="protein sequence ID" value="MFC0475423.1"/>
    <property type="molecule type" value="Genomic_DNA"/>
</dbReference>
<name>A0ABV6KU44_9BACI</name>
<evidence type="ECO:0000313" key="10">
    <source>
        <dbReference type="Proteomes" id="UP001589738"/>
    </source>
</evidence>
<dbReference type="InterPro" id="IPR025966">
    <property type="entry name" value="OppC_N"/>
</dbReference>